<name>A0A6G1I6B3_9PEZI</name>
<dbReference type="OrthoDB" id="5840532at2759"/>
<dbReference type="PROSITE" id="PS00061">
    <property type="entry name" value="ADH_SHORT"/>
    <property type="match status" value="1"/>
</dbReference>
<evidence type="ECO:0000256" key="5">
    <source>
        <dbReference type="SAM" id="Phobius"/>
    </source>
</evidence>
<organism evidence="6 7">
    <name type="scientific">Trichodelitschia bisporula</name>
    <dbReference type="NCBI Taxonomy" id="703511"/>
    <lineage>
        <taxon>Eukaryota</taxon>
        <taxon>Fungi</taxon>
        <taxon>Dikarya</taxon>
        <taxon>Ascomycota</taxon>
        <taxon>Pezizomycotina</taxon>
        <taxon>Dothideomycetes</taxon>
        <taxon>Dothideomycetes incertae sedis</taxon>
        <taxon>Phaeotrichales</taxon>
        <taxon>Phaeotrichaceae</taxon>
        <taxon>Trichodelitschia</taxon>
    </lineage>
</organism>
<evidence type="ECO:0000256" key="4">
    <source>
        <dbReference type="RuleBase" id="RU000363"/>
    </source>
</evidence>
<dbReference type="EMBL" id="ML996689">
    <property type="protein sequence ID" value="KAF2403802.1"/>
    <property type="molecule type" value="Genomic_DNA"/>
</dbReference>
<dbReference type="SUPFAM" id="SSF51735">
    <property type="entry name" value="NAD(P)-binding Rossmann-fold domains"/>
    <property type="match status" value="1"/>
</dbReference>
<evidence type="ECO:0000313" key="6">
    <source>
        <dbReference type="EMBL" id="KAF2403802.1"/>
    </source>
</evidence>
<dbReference type="PANTHER" id="PTHR24322">
    <property type="entry name" value="PKSB"/>
    <property type="match status" value="1"/>
</dbReference>
<dbReference type="PANTHER" id="PTHR24322:SF736">
    <property type="entry name" value="RETINOL DEHYDROGENASE 10"/>
    <property type="match status" value="1"/>
</dbReference>
<comment type="similarity">
    <text evidence="1 4">Belongs to the short-chain dehydrogenases/reductases (SDR) family.</text>
</comment>
<dbReference type="Gene3D" id="3.40.50.720">
    <property type="entry name" value="NAD(P)-binding Rossmann-like Domain"/>
    <property type="match status" value="1"/>
</dbReference>
<dbReference type="PRINTS" id="PR00081">
    <property type="entry name" value="GDHRDH"/>
</dbReference>
<dbReference type="PRINTS" id="PR00080">
    <property type="entry name" value="SDRFAMILY"/>
</dbReference>
<keyword evidence="2" id="KW-0521">NADP</keyword>
<keyword evidence="5" id="KW-1133">Transmembrane helix</keyword>
<evidence type="ECO:0000256" key="3">
    <source>
        <dbReference type="ARBA" id="ARBA00023002"/>
    </source>
</evidence>
<dbReference type="Proteomes" id="UP000799640">
    <property type="component" value="Unassembled WGS sequence"/>
</dbReference>
<dbReference type="InterPro" id="IPR002347">
    <property type="entry name" value="SDR_fam"/>
</dbReference>
<evidence type="ECO:0000313" key="7">
    <source>
        <dbReference type="Proteomes" id="UP000799640"/>
    </source>
</evidence>
<dbReference type="GO" id="GO:0016616">
    <property type="term" value="F:oxidoreductase activity, acting on the CH-OH group of donors, NAD or NADP as acceptor"/>
    <property type="evidence" value="ECO:0007669"/>
    <property type="project" value="TreeGrafter"/>
</dbReference>
<dbReference type="InterPro" id="IPR036291">
    <property type="entry name" value="NAD(P)-bd_dom_sf"/>
</dbReference>
<feature type="transmembrane region" description="Helical" evidence="5">
    <location>
        <begin position="12"/>
        <end position="31"/>
    </location>
</feature>
<protein>
    <submittedName>
        <fullName evidence="6">NAD(P)-binding protein</fullName>
    </submittedName>
</protein>
<keyword evidence="7" id="KW-1185">Reference proteome</keyword>
<reference evidence="6" key="1">
    <citation type="journal article" date="2020" name="Stud. Mycol.">
        <title>101 Dothideomycetes genomes: a test case for predicting lifestyles and emergence of pathogens.</title>
        <authorList>
            <person name="Haridas S."/>
            <person name="Albert R."/>
            <person name="Binder M."/>
            <person name="Bloem J."/>
            <person name="Labutti K."/>
            <person name="Salamov A."/>
            <person name="Andreopoulos B."/>
            <person name="Baker S."/>
            <person name="Barry K."/>
            <person name="Bills G."/>
            <person name="Bluhm B."/>
            <person name="Cannon C."/>
            <person name="Castanera R."/>
            <person name="Culley D."/>
            <person name="Daum C."/>
            <person name="Ezra D."/>
            <person name="Gonzalez J."/>
            <person name="Henrissat B."/>
            <person name="Kuo A."/>
            <person name="Liang C."/>
            <person name="Lipzen A."/>
            <person name="Lutzoni F."/>
            <person name="Magnuson J."/>
            <person name="Mondo S."/>
            <person name="Nolan M."/>
            <person name="Ohm R."/>
            <person name="Pangilinan J."/>
            <person name="Park H.-J."/>
            <person name="Ramirez L."/>
            <person name="Alfaro M."/>
            <person name="Sun H."/>
            <person name="Tritt A."/>
            <person name="Yoshinaga Y."/>
            <person name="Zwiers L.-H."/>
            <person name="Turgeon B."/>
            <person name="Goodwin S."/>
            <person name="Spatafora J."/>
            <person name="Crous P."/>
            <person name="Grigoriev I."/>
        </authorList>
    </citation>
    <scope>NUCLEOTIDE SEQUENCE</scope>
    <source>
        <strain evidence="6">CBS 262.69</strain>
    </source>
</reference>
<feature type="transmembrane region" description="Helical" evidence="5">
    <location>
        <begin position="51"/>
        <end position="70"/>
    </location>
</feature>
<dbReference type="Pfam" id="PF00106">
    <property type="entry name" value="adh_short"/>
    <property type="match status" value="1"/>
</dbReference>
<accession>A0A6G1I6B3</accession>
<evidence type="ECO:0000256" key="2">
    <source>
        <dbReference type="ARBA" id="ARBA00022857"/>
    </source>
</evidence>
<gene>
    <name evidence="6" type="ORF">EJ06DRAFT_293996</name>
</gene>
<keyword evidence="3" id="KW-0560">Oxidoreductase</keyword>
<evidence type="ECO:0000256" key="1">
    <source>
        <dbReference type="ARBA" id="ARBA00006484"/>
    </source>
</evidence>
<keyword evidence="5" id="KW-0812">Transmembrane</keyword>
<sequence length="347" mass="36623">MPTTSKSAWHGALTVDIVLVAACKTIFHPFVAWMVPLSLRAVAVPYSDFSFTLSVAYAALLTLLSVFSAINNRVAYGVARDVDLSDEVIVITGGSSGLGRLVADFYAMRGAAVAVLDVKKVEEKDAMGLAFYECDIGDAGSVKKAAERIRADLGIPTILINNAAIVHRKSLLEQTSAEAEKSIRVNLLSHFHTIHTFLPDMLTQGHGTVVTVASVLGYLGCANLSSYTSAKAGLLALHASLRAELAYSTHPNARNIKTILVAPGQLDTGLFAGLTTPSAFLAPVVPPVELAREIVDLVDAGRSGDICRPVYTRFVPLVPALPAGVQRVVRAWSGVDAAAVMSKKASG</sequence>
<dbReference type="CDD" id="cd05339">
    <property type="entry name" value="17beta-HSDXI-like_SDR_c"/>
    <property type="match status" value="1"/>
</dbReference>
<keyword evidence="5" id="KW-0472">Membrane</keyword>
<dbReference type="AlphaFoldDB" id="A0A6G1I6B3"/>
<proteinExistence type="inferred from homology"/>
<dbReference type="InterPro" id="IPR020904">
    <property type="entry name" value="Sc_DH/Rdtase_CS"/>
</dbReference>